<dbReference type="Gene3D" id="2.60.120.10">
    <property type="entry name" value="Jelly Rolls"/>
    <property type="match status" value="1"/>
</dbReference>
<gene>
    <name evidence="3" type="primary">fnlB</name>
    <name evidence="3" type="ORF">Val02_85640</name>
</gene>
<evidence type="ECO:0000259" key="2">
    <source>
        <dbReference type="Pfam" id="PF14667"/>
    </source>
</evidence>
<dbReference type="Gene3D" id="3.40.50.720">
    <property type="entry name" value="NAD(P)-binding Rossmann-like Domain"/>
    <property type="match status" value="1"/>
</dbReference>
<reference evidence="3" key="1">
    <citation type="submission" date="2021-01" db="EMBL/GenBank/DDBJ databases">
        <title>Whole genome shotgun sequence of Virgisporangium aliadipatigenens NBRC 105644.</title>
        <authorList>
            <person name="Komaki H."/>
            <person name="Tamura T."/>
        </authorList>
    </citation>
    <scope>NUCLEOTIDE SEQUENCE</scope>
    <source>
        <strain evidence="3">NBRC 105644</strain>
    </source>
</reference>
<dbReference type="EMBL" id="BOPF01000053">
    <property type="protein sequence ID" value="GIJ51678.1"/>
    <property type="molecule type" value="Genomic_DNA"/>
</dbReference>
<feature type="domain" description="NAD-dependent epimerase/dehydratase" evidence="1">
    <location>
        <begin position="5"/>
        <end position="183"/>
    </location>
</feature>
<protein>
    <submittedName>
        <fullName evidence="3">Epimerase</fullName>
    </submittedName>
</protein>
<accession>A0A8J3YW76</accession>
<feature type="domain" description="Capsular polysaccharide assembling protein CapF C-terminal" evidence="2">
    <location>
        <begin position="244"/>
        <end position="355"/>
    </location>
</feature>
<dbReference type="InterPro" id="IPR029303">
    <property type="entry name" value="CapF_C"/>
</dbReference>
<evidence type="ECO:0000313" key="4">
    <source>
        <dbReference type="Proteomes" id="UP000619260"/>
    </source>
</evidence>
<keyword evidence="4" id="KW-1185">Reference proteome</keyword>
<name>A0A8J3YW76_9ACTN</name>
<evidence type="ECO:0000259" key="1">
    <source>
        <dbReference type="Pfam" id="PF01370"/>
    </source>
</evidence>
<comment type="caution">
    <text evidence="3">The sequence shown here is derived from an EMBL/GenBank/DDBJ whole genome shotgun (WGS) entry which is preliminary data.</text>
</comment>
<sequence>MNGWAITGGSGFLGWHTRVLARALGWPEPVVLQRADLVDPDRLAALLTGVDLVVHVAGVNRGDPTEVAAGNMTLGSWLAAGIERVPGPPPDVVYANSVQADNGTPYGDAKAFAAATLAKTTTRIGAGFRDVRLPNLFGEHGKPFYNSVVATFCRVYAEGGQPSVGEDRKLELLHATDAASLLLGTSSTVESRRMHVGELAERIGRFAAVYAGGEMPVLLDRFDVRLFNTFRSHLPVVPRPLPTHADARGELVETVKAHGGPGQSFCSSTVPGATRGQHYHLHKIERFVVVSGEAEIRLRRVLHDDVVTLRVSGREPVAVDMPALWAHSITNVGGADLITLFWANEVFDPARPDTYREIV</sequence>
<dbReference type="Pfam" id="PF14667">
    <property type="entry name" value="Polysacc_synt_C"/>
    <property type="match status" value="1"/>
</dbReference>
<dbReference type="CDD" id="cd07007">
    <property type="entry name" value="cupin_CapF-like_C"/>
    <property type="match status" value="1"/>
</dbReference>
<dbReference type="InterPro" id="IPR001509">
    <property type="entry name" value="Epimerase_deHydtase"/>
</dbReference>
<dbReference type="Proteomes" id="UP000619260">
    <property type="component" value="Unassembled WGS sequence"/>
</dbReference>
<dbReference type="AlphaFoldDB" id="A0A8J3YW76"/>
<dbReference type="InterPro" id="IPR036291">
    <property type="entry name" value="NAD(P)-bd_dom_sf"/>
</dbReference>
<dbReference type="InterPro" id="IPR014710">
    <property type="entry name" value="RmlC-like_jellyroll"/>
</dbReference>
<dbReference type="SUPFAM" id="SSF51182">
    <property type="entry name" value="RmlC-like cupins"/>
    <property type="match status" value="1"/>
</dbReference>
<evidence type="ECO:0000313" key="3">
    <source>
        <dbReference type="EMBL" id="GIJ51678.1"/>
    </source>
</evidence>
<dbReference type="SUPFAM" id="SSF51735">
    <property type="entry name" value="NAD(P)-binding Rossmann-fold domains"/>
    <property type="match status" value="1"/>
</dbReference>
<dbReference type="RefSeq" id="WP_203905075.1">
    <property type="nucleotide sequence ID" value="NZ_BOPF01000053.1"/>
</dbReference>
<organism evidence="3 4">
    <name type="scientific">Virgisporangium aliadipatigenens</name>
    <dbReference type="NCBI Taxonomy" id="741659"/>
    <lineage>
        <taxon>Bacteria</taxon>
        <taxon>Bacillati</taxon>
        <taxon>Actinomycetota</taxon>
        <taxon>Actinomycetes</taxon>
        <taxon>Micromonosporales</taxon>
        <taxon>Micromonosporaceae</taxon>
        <taxon>Virgisporangium</taxon>
    </lineage>
</organism>
<dbReference type="InterPro" id="IPR011051">
    <property type="entry name" value="RmlC_Cupin_sf"/>
</dbReference>
<dbReference type="Pfam" id="PF01370">
    <property type="entry name" value="Epimerase"/>
    <property type="match status" value="1"/>
</dbReference>
<proteinExistence type="predicted"/>